<dbReference type="KEGG" id="pcot:PCOAH_00042370"/>
<dbReference type="EMBL" id="CP016250">
    <property type="protein sequence ID" value="ANQ10302.1"/>
    <property type="molecule type" value="Genomic_DNA"/>
</dbReference>
<dbReference type="GeneID" id="30910968"/>
<evidence type="ECO:0000313" key="1">
    <source>
        <dbReference type="EMBL" id="ANQ10302.1"/>
    </source>
</evidence>
<organism evidence="1 2">
    <name type="scientific">Plasmodium coatneyi</name>
    <dbReference type="NCBI Taxonomy" id="208452"/>
    <lineage>
        <taxon>Eukaryota</taxon>
        <taxon>Sar</taxon>
        <taxon>Alveolata</taxon>
        <taxon>Apicomplexa</taxon>
        <taxon>Aconoidasida</taxon>
        <taxon>Haemosporida</taxon>
        <taxon>Plasmodiidae</taxon>
        <taxon>Plasmodium</taxon>
    </lineage>
</organism>
<proteinExistence type="predicted"/>
<protein>
    <submittedName>
        <fullName evidence="1">Uncharacterized protein</fullName>
    </submittedName>
</protein>
<gene>
    <name evidence="1" type="ORF">PCOAH_00042370</name>
</gene>
<name>A0A1B1E5J3_9APIC</name>
<evidence type="ECO:0000313" key="2">
    <source>
        <dbReference type="Proteomes" id="UP000092716"/>
    </source>
</evidence>
<keyword evidence="2" id="KW-1185">Reference proteome</keyword>
<accession>A0A1B1E5J3</accession>
<dbReference type="RefSeq" id="XP_019916997.1">
    <property type="nucleotide sequence ID" value="XM_020061021.1"/>
</dbReference>
<reference evidence="2" key="1">
    <citation type="submission" date="2016-06" db="EMBL/GenBank/DDBJ databases">
        <title>First high quality genome sequence of Plasmodium coatneyi using continuous long reads from single molecule, real-time sequencing.</title>
        <authorList>
            <person name="Chien J.-T."/>
            <person name="Pakala S.B."/>
            <person name="Geraldo J.A."/>
            <person name="Lapp S.A."/>
            <person name="Barnwell J.W."/>
            <person name="Kissinger J.C."/>
            <person name="Galinski M.R."/>
            <person name="Humphrey J.C."/>
        </authorList>
    </citation>
    <scope>NUCLEOTIDE SEQUENCE [LARGE SCALE GENOMIC DNA]</scope>
    <source>
        <strain evidence="2">Hackeri</strain>
    </source>
</reference>
<dbReference type="OrthoDB" id="381626at2759"/>
<sequence>MFPSHFLSRTVTRFAKNKFFTSTREQNLGNTAQCSGSGTITDVYDNYEALKNVKEKSSLKSALKRFRDIVQRETKRKGYHFYAGWPPRNRIKITEDEKLGLYGRTMFVLNRVKGVKEVEPNLCICCKNKNVLFFNRSEFESLLKNMDSIKHQLQEFAKKL</sequence>
<dbReference type="VEuPathDB" id="PlasmoDB:PCOAH_00042370"/>
<dbReference type="Proteomes" id="UP000092716">
    <property type="component" value="Chromosome 12"/>
</dbReference>
<dbReference type="AlphaFoldDB" id="A0A1B1E5J3"/>